<dbReference type="InterPro" id="IPR002816">
    <property type="entry name" value="TraB/PrgY/GumN_fam"/>
</dbReference>
<evidence type="ECO:0000313" key="3">
    <source>
        <dbReference type="Proteomes" id="UP000199440"/>
    </source>
</evidence>
<gene>
    <name evidence="2" type="ORF">SAMN04488514_101594</name>
</gene>
<dbReference type="Pfam" id="PF01963">
    <property type="entry name" value="TraB_PrgY_gumN"/>
    <property type="match status" value="1"/>
</dbReference>
<dbReference type="Proteomes" id="UP000199440">
    <property type="component" value="Unassembled WGS sequence"/>
</dbReference>
<dbReference type="CDD" id="cd14789">
    <property type="entry name" value="Tiki"/>
    <property type="match status" value="1"/>
</dbReference>
<feature type="chain" id="PRO_5011455769" evidence="1">
    <location>
        <begin position="22"/>
        <end position="293"/>
    </location>
</feature>
<keyword evidence="3" id="KW-1185">Reference proteome</keyword>
<dbReference type="OrthoDB" id="9798714at2"/>
<accession>A0A1G9JKX8</accession>
<sequence>MRLREITTLLLLLCTSSLVLGQNNRDMLSSKTVLYKITATNSTKTSYLFGTHHAFGKLFFDSLTAANQALSGSEIVIKENLNIPGHTAEDIINNRKKVVKWRTYLNRNDLTFIKNLFAKSPTDYSKMRPSEMYAFLNRRFKQQVCLNKGSNDTSLSLDDYIGSMANEKHIALYGLETTEEQIALINKDVDGMPKRTHKRRLSNIIAKIRTENRNDCGETDWYAQMEIDYQLYSPCSNALVLTDRNNTWIKKIRKLLDTKNCFIAVGLSHLMYDCGLINQLQRLGYTLTPINLR</sequence>
<organism evidence="2 3">
    <name type="scientific">Kriegella aquimaris</name>
    <dbReference type="NCBI Taxonomy" id="192904"/>
    <lineage>
        <taxon>Bacteria</taxon>
        <taxon>Pseudomonadati</taxon>
        <taxon>Bacteroidota</taxon>
        <taxon>Flavobacteriia</taxon>
        <taxon>Flavobacteriales</taxon>
        <taxon>Flavobacteriaceae</taxon>
        <taxon>Kriegella</taxon>
    </lineage>
</organism>
<proteinExistence type="predicted"/>
<dbReference type="STRING" id="192904.SAMN04488514_101594"/>
<evidence type="ECO:0000313" key="2">
    <source>
        <dbReference type="EMBL" id="SDL37915.1"/>
    </source>
</evidence>
<reference evidence="2 3" key="1">
    <citation type="submission" date="2016-10" db="EMBL/GenBank/DDBJ databases">
        <authorList>
            <person name="de Groot N.N."/>
        </authorList>
    </citation>
    <scope>NUCLEOTIDE SEQUENCE [LARGE SCALE GENOMIC DNA]</scope>
    <source>
        <strain evidence="2 3">DSM 19886</strain>
    </source>
</reference>
<dbReference type="AlphaFoldDB" id="A0A1G9JKX8"/>
<name>A0A1G9JKX8_9FLAO</name>
<feature type="signal peptide" evidence="1">
    <location>
        <begin position="1"/>
        <end position="21"/>
    </location>
</feature>
<dbReference type="EMBL" id="FNGV01000001">
    <property type="protein sequence ID" value="SDL37915.1"/>
    <property type="molecule type" value="Genomic_DNA"/>
</dbReference>
<keyword evidence="1" id="KW-0732">Signal</keyword>
<evidence type="ECO:0000256" key="1">
    <source>
        <dbReference type="SAM" id="SignalP"/>
    </source>
</evidence>
<protein>
    <submittedName>
        <fullName evidence="2">Uncharacterized conserved protein YbaP, TraB family</fullName>
    </submittedName>
</protein>